<gene>
    <name evidence="2" type="ORF">PFICI_14535</name>
</gene>
<dbReference type="KEGG" id="pfy:PFICI_14535"/>
<keyword evidence="1" id="KW-1133">Transmembrane helix</keyword>
<dbReference type="GeneID" id="19279548"/>
<dbReference type="HOGENOM" id="CLU_568703_0_0_1"/>
<feature type="transmembrane region" description="Helical" evidence="1">
    <location>
        <begin position="437"/>
        <end position="457"/>
    </location>
</feature>
<name>W3WIH7_PESFW</name>
<feature type="transmembrane region" description="Helical" evidence="1">
    <location>
        <begin position="376"/>
        <end position="398"/>
    </location>
</feature>
<keyword evidence="1" id="KW-0812">Transmembrane</keyword>
<dbReference type="OrthoDB" id="4779432at2759"/>
<feature type="transmembrane region" description="Helical" evidence="1">
    <location>
        <begin position="405"/>
        <end position="425"/>
    </location>
</feature>
<dbReference type="Proteomes" id="UP000030651">
    <property type="component" value="Unassembled WGS sequence"/>
</dbReference>
<dbReference type="InParanoid" id="W3WIH7"/>
<dbReference type="AlphaFoldDB" id="W3WIH7"/>
<feature type="transmembrane region" description="Helical" evidence="1">
    <location>
        <begin position="329"/>
        <end position="347"/>
    </location>
</feature>
<organism evidence="2 3">
    <name type="scientific">Pestalotiopsis fici (strain W106-1 / CGMCC3.15140)</name>
    <dbReference type="NCBI Taxonomy" id="1229662"/>
    <lineage>
        <taxon>Eukaryota</taxon>
        <taxon>Fungi</taxon>
        <taxon>Dikarya</taxon>
        <taxon>Ascomycota</taxon>
        <taxon>Pezizomycotina</taxon>
        <taxon>Sordariomycetes</taxon>
        <taxon>Xylariomycetidae</taxon>
        <taxon>Amphisphaeriales</taxon>
        <taxon>Sporocadaceae</taxon>
        <taxon>Pestalotiopsis</taxon>
    </lineage>
</organism>
<evidence type="ECO:0000313" key="2">
    <source>
        <dbReference type="EMBL" id="ETS73589.1"/>
    </source>
</evidence>
<reference evidence="3" key="1">
    <citation type="journal article" date="2015" name="BMC Genomics">
        <title>Genomic and transcriptomic analysis of the endophytic fungus Pestalotiopsis fici reveals its lifestyle and high potential for synthesis of natural products.</title>
        <authorList>
            <person name="Wang X."/>
            <person name="Zhang X."/>
            <person name="Liu L."/>
            <person name="Xiang M."/>
            <person name="Wang W."/>
            <person name="Sun X."/>
            <person name="Che Y."/>
            <person name="Guo L."/>
            <person name="Liu G."/>
            <person name="Guo L."/>
            <person name="Wang C."/>
            <person name="Yin W.B."/>
            <person name="Stadler M."/>
            <person name="Zhang X."/>
            <person name="Liu X."/>
        </authorList>
    </citation>
    <scope>NUCLEOTIDE SEQUENCE [LARGE SCALE GENOMIC DNA]</scope>
    <source>
        <strain evidence="3">W106-1 / CGMCC3.15140</strain>
    </source>
</reference>
<keyword evidence="3" id="KW-1185">Reference proteome</keyword>
<dbReference type="RefSeq" id="XP_007841307.1">
    <property type="nucleotide sequence ID" value="XM_007843116.1"/>
</dbReference>
<protein>
    <submittedName>
        <fullName evidence="2">Uncharacterized protein</fullName>
    </submittedName>
</protein>
<keyword evidence="1" id="KW-0472">Membrane</keyword>
<dbReference type="EMBL" id="KI912121">
    <property type="protein sequence ID" value="ETS73589.1"/>
    <property type="molecule type" value="Genomic_DNA"/>
</dbReference>
<proteinExistence type="predicted"/>
<evidence type="ECO:0000313" key="3">
    <source>
        <dbReference type="Proteomes" id="UP000030651"/>
    </source>
</evidence>
<sequence length="480" mass="55411">MAAPTTAPRVPVMDRAQAEKIIVDWRTRADAWREMDDVEALKNFEVIRVAGTKRHSANSLSLLVSEHSYARNTATSSHRMESARERWSRGFAVNVNSGRGMVEQFLEHYVAMIDHDFFSGLLTRPVCGADNVFMATDPLVRLELINKAGTLQLSPSGRIIVPSGARFDPQRKVLTIHSITYNIPEADLKRDWTIAEFMTTDFTRHIEKRALDDLLVSMVQAMLHMYLGIGSCYKKEDSEERKRELRDPHGFGHGLAFWDSFAFITKHLSEWKIGSADFTQSANHSQRQATYWREHWSRHDDLEKLGVDNVSAMQPNGLWRRLSKLSLSILWLLLVLSFGFLAWTIYIDLKMDELRLRAPPRLLYNFLPLQHSLDDIIRMPIPSVAIFLFLWSQFCIIFRHERQSLALSIIQHILLGLGVLVMYIISHFGPPGFDKLTHAQFIAFWVIALITHGRIMLRKPSVEGFDDWYDQFEDLFLGRW</sequence>
<accession>W3WIH7</accession>
<evidence type="ECO:0000256" key="1">
    <source>
        <dbReference type="SAM" id="Phobius"/>
    </source>
</evidence>